<dbReference type="PANTHER" id="PTHR48098">
    <property type="entry name" value="ENTEROCHELIN ESTERASE-RELATED"/>
    <property type="match status" value="1"/>
</dbReference>
<evidence type="ECO:0000313" key="3">
    <source>
        <dbReference type="Proteomes" id="UP000181951"/>
    </source>
</evidence>
<sequence>MSLTGTALFVLSILLVPVVMVLMLLAWNRLPGPYGVRIAGRLGMVVVSQAAAVLAVLIWVNNTYGLYESWSDLMGDNGQVQLNAAGPGNAGVPADPTAARQADFVPGKDGVLTAMVTGPRSHITGNVLVWLPPQYGQPAYRHARFPVVELLPGYPGSPGAWFGAMGAGREMASLIEQRKVAPMILVAPKMNVLGRVDPGCADLPHGAHTSTWLGADVPDLVTHRFRAEPGPHHWAIMGYSAGAYCAANTALHHPRAFHAVVSLSGYNAPEAGLVTRDPALARANNPYLELHNAKRQPDIVLLMAGSYQDSDTVFAARALLSTLHHPGESRLLTIQRGGHNTQVWRSMLPTALTWISQQIAPTRA</sequence>
<evidence type="ECO:0000313" key="2">
    <source>
        <dbReference type="EMBL" id="SEO92286.1"/>
    </source>
</evidence>
<accession>A0A1H8TN77</accession>
<dbReference type="InterPro" id="IPR050583">
    <property type="entry name" value="Mycobacterial_A85_antigen"/>
</dbReference>
<dbReference type="Proteomes" id="UP000181951">
    <property type="component" value="Unassembled WGS sequence"/>
</dbReference>
<dbReference type="RefSeq" id="WP_079138277.1">
    <property type="nucleotide sequence ID" value="NZ_FODD01000056.1"/>
</dbReference>
<dbReference type="OrthoDB" id="3670437at2"/>
<dbReference type="PANTHER" id="PTHR48098:SF1">
    <property type="entry name" value="DIACYLGLYCEROL ACYLTRANSFERASE_MYCOLYLTRANSFERASE AG85A"/>
    <property type="match status" value="1"/>
</dbReference>
<dbReference type="GO" id="GO:0016747">
    <property type="term" value="F:acyltransferase activity, transferring groups other than amino-acyl groups"/>
    <property type="evidence" value="ECO:0007669"/>
    <property type="project" value="TreeGrafter"/>
</dbReference>
<proteinExistence type="predicted"/>
<dbReference type="Pfam" id="PF00756">
    <property type="entry name" value="Esterase"/>
    <property type="match status" value="1"/>
</dbReference>
<dbReference type="EMBL" id="FODD01000056">
    <property type="protein sequence ID" value="SEO92286.1"/>
    <property type="molecule type" value="Genomic_DNA"/>
</dbReference>
<dbReference type="InterPro" id="IPR000801">
    <property type="entry name" value="Esterase-like"/>
</dbReference>
<organism evidence="2 3">
    <name type="scientific">Actinacidiphila rubida</name>
    <dbReference type="NCBI Taxonomy" id="310780"/>
    <lineage>
        <taxon>Bacteria</taxon>
        <taxon>Bacillati</taxon>
        <taxon>Actinomycetota</taxon>
        <taxon>Actinomycetes</taxon>
        <taxon>Kitasatosporales</taxon>
        <taxon>Streptomycetaceae</taxon>
        <taxon>Actinacidiphila</taxon>
    </lineage>
</organism>
<keyword evidence="1" id="KW-0812">Transmembrane</keyword>
<feature type="transmembrane region" description="Helical" evidence="1">
    <location>
        <begin position="6"/>
        <end position="27"/>
    </location>
</feature>
<protein>
    <submittedName>
        <fullName evidence="2">Enterochelin esterase</fullName>
    </submittedName>
</protein>
<keyword evidence="1" id="KW-1133">Transmembrane helix</keyword>
<gene>
    <name evidence="2" type="ORF">SAMN05216267_10562</name>
</gene>
<feature type="transmembrane region" description="Helical" evidence="1">
    <location>
        <begin position="39"/>
        <end position="60"/>
    </location>
</feature>
<name>A0A1H8TN77_9ACTN</name>
<keyword evidence="3" id="KW-1185">Reference proteome</keyword>
<dbReference type="InterPro" id="IPR029058">
    <property type="entry name" value="AB_hydrolase_fold"/>
</dbReference>
<dbReference type="SUPFAM" id="SSF53474">
    <property type="entry name" value="alpha/beta-Hydrolases"/>
    <property type="match status" value="1"/>
</dbReference>
<dbReference type="AlphaFoldDB" id="A0A1H8TN77"/>
<evidence type="ECO:0000256" key="1">
    <source>
        <dbReference type="SAM" id="Phobius"/>
    </source>
</evidence>
<keyword evidence="1" id="KW-0472">Membrane</keyword>
<dbReference type="Gene3D" id="3.40.50.1820">
    <property type="entry name" value="alpha/beta hydrolase"/>
    <property type="match status" value="1"/>
</dbReference>
<reference evidence="2 3" key="1">
    <citation type="submission" date="2016-10" db="EMBL/GenBank/DDBJ databases">
        <authorList>
            <person name="de Groot N.N."/>
        </authorList>
    </citation>
    <scope>NUCLEOTIDE SEQUENCE [LARGE SCALE GENOMIC DNA]</scope>
    <source>
        <strain evidence="2 3">CGMCC 4.2026</strain>
    </source>
</reference>
<dbReference type="STRING" id="310780.SAMN05216267_10562"/>